<evidence type="ECO:0000313" key="4">
    <source>
        <dbReference type="Proteomes" id="UP001155240"/>
    </source>
</evidence>
<feature type="compositionally biased region" description="Low complexity" evidence="1">
    <location>
        <begin position="100"/>
        <end position="116"/>
    </location>
</feature>
<dbReference type="Proteomes" id="UP001155240">
    <property type="component" value="Unassembled WGS sequence"/>
</dbReference>
<feature type="region of interest" description="Disordered" evidence="1">
    <location>
        <begin position="48"/>
        <end position="116"/>
    </location>
</feature>
<dbReference type="Pfam" id="PF04760">
    <property type="entry name" value="IF2_N"/>
    <property type="match status" value="1"/>
</dbReference>
<organism evidence="3 4">
    <name type="scientific">Rathayibacter rubneri</name>
    <dbReference type="NCBI Taxonomy" id="2950106"/>
    <lineage>
        <taxon>Bacteria</taxon>
        <taxon>Bacillati</taxon>
        <taxon>Actinomycetota</taxon>
        <taxon>Actinomycetes</taxon>
        <taxon>Micrococcales</taxon>
        <taxon>Microbacteriaceae</taxon>
        <taxon>Rathayibacter</taxon>
    </lineage>
</organism>
<keyword evidence="3" id="KW-0648">Protein biosynthesis</keyword>
<keyword evidence="3" id="KW-0396">Initiation factor</keyword>
<gene>
    <name evidence="3" type="ORF">NB037_01740</name>
</gene>
<feature type="compositionally biased region" description="Low complexity" evidence="1">
    <location>
        <begin position="52"/>
        <end position="79"/>
    </location>
</feature>
<dbReference type="AlphaFoldDB" id="A0A9X2ISZ5"/>
<keyword evidence="4" id="KW-1185">Reference proteome</keyword>
<dbReference type="GO" id="GO:0003743">
    <property type="term" value="F:translation initiation factor activity"/>
    <property type="evidence" value="ECO:0007669"/>
    <property type="project" value="UniProtKB-KW"/>
</dbReference>
<dbReference type="RefSeq" id="WP_251943039.1">
    <property type="nucleotide sequence ID" value="NZ_JAMRYM010000002.1"/>
</dbReference>
<feature type="compositionally biased region" description="Pro residues" evidence="1">
    <location>
        <begin position="80"/>
        <end position="96"/>
    </location>
</feature>
<accession>A0A9X2ISZ5</accession>
<feature type="domain" description="Translation initiation factor IF-2 N-terminal" evidence="2">
    <location>
        <begin position="1"/>
        <end position="51"/>
    </location>
</feature>
<dbReference type="InterPro" id="IPR006847">
    <property type="entry name" value="IF2_N"/>
</dbReference>
<evidence type="ECO:0000256" key="1">
    <source>
        <dbReference type="SAM" id="MobiDB-lite"/>
    </source>
</evidence>
<protein>
    <submittedName>
        <fullName evidence="3">Translation initiation factor IF-2 N-terminal domain-containing protein</fullName>
    </submittedName>
</protein>
<sequence length="116" mass="11463">MAKPRVHEIAAELGVDSKVALAKLKELGEFVKGPSSSIEPPVARKLRQALQGSAGTAAPAPTATSARPGAPRPSGARPSAPVPGPAKPPAPAPAPPMSVAERQAQAQAAQEAAAAA</sequence>
<feature type="non-terminal residue" evidence="3">
    <location>
        <position position="116"/>
    </location>
</feature>
<evidence type="ECO:0000259" key="2">
    <source>
        <dbReference type="Pfam" id="PF04760"/>
    </source>
</evidence>
<evidence type="ECO:0000313" key="3">
    <source>
        <dbReference type="EMBL" id="MCM6761129.1"/>
    </source>
</evidence>
<comment type="caution">
    <text evidence="3">The sequence shown here is derived from an EMBL/GenBank/DDBJ whole genome shotgun (WGS) entry which is preliminary data.</text>
</comment>
<dbReference type="Gene3D" id="1.10.10.2480">
    <property type="match status" value="1"/>
</dbReference>
<name>A0A9X2ISZ5_9MICO</name>
<proteinExistence type="predicted"/>
<reference evidence="3" key="1">
    <citation type="submission" date="2022-06" db="EMBL/GenBank/DDBJ databases">
        <title>Whole genome shotgun sequencing (WGS) of Rathayibacter sp. ZW T2_19, isolated from stored onions (Allium cepa).</title>
        <authorList>
            <person name="Stoll D.A."/>
            <person name="Huch M."/>
        </authorList>
    </citation>
    <scope>NUCLEOTIDE SEQUENCE</scope>
    <source>
        <strain evidence="3">ZW T2_19</strain>
    </source>
</reference>
<dbReference type="EMBL" id="JAMRYM010000002">
    <property type="protein sequence ID" value="MCM6761129.1"/>
    <property type="molecule type" value="Genomic_DNA"/>
</dbReference>